<keyword evidence="3" id="KW-1185">Reference proteome</keyword>
<keyword evidence="1" id="KW-0732">Signal</keyword>
<sequence>MLANYVALFIFIAAAIAVNCTTDQLTAHGLTGQKQTVLSSRLEENQDDTFSVFEKREGEGGFICTVASDIVCPSGVPERRSDNRLFAGCKSRRDDTHSIPLAFRARVCPCVGKTCDAGRDCKATGCNGGCGCVYESGPPEDPTGLVCAYSLIQATAGAIESTDEVPPDGMQFPMESG</sequence>
<dbReference type="EMBL" id="KL198017">
    <property type="protein sequence ID" value="KDQ20911.1"/>
    <property type="molecule type" value="Genomic_DNA"/>
</dbReference>
<proteinExistence type="predicted"/>
<evidence type="ECO:0000313" key="3">
    <source>
        <dbReference type="Proteomes" id="UP000027195"/>
    </source>
</evidence>
<evidence type="ECO:0000256" key="1">
    <source>
        <dbReference type="SAM" id="SignalP"/>
    </source>
</evidence>
<dbReference type="AlphaFoldDB" id="A0A067NAX8"/>
<feature type="chain" id="PRO_5001645492" evidence="1">
    <location>
        <begin position="18"/>
        <end position="177"/>
    </location>
</feature>
<reference evidence="3" key="1">
    <citation type="journal article" date="2014" name="Proc. Natl. Acad. Sci. U.S.A.">
        <title>Extensive sampling of basidiomycete genomes demonstrates inadequacy of the white-rot/brown-rot paradigm for wood decay fungi.</title>
        <authorList>
            <person name="Riley R."/>
            <person name="Salamov A.A."/>
            <person name="Brown D.W."/>
            <person name="Nagy L.G."/>
            <person name="Floudas D."/>
            <person name="Held B.W."/>
            <person name="Levasseur A."/>
            <person name="Lombard V."/>
            <person name="Morin E."/>
            <person name="Otillar R."/>
            <person name="Lindquist E.A."/>
            <person name="Sun H."/>
            <person name="LaButti K.M."/>
            <person name="Schmutz J."/>
            <person name="Jabbour D."/>
            <person name="Luo H."/>
            <person name="Baker S.E."/>
            <person name="Pisabarro A.G."/>
            <person name="Walton J.D."/>
            <person name="Blanchette R.A."/>
            <person name="Henrissat B."/>
            <person name="Martin F."/>
            <person name="Cullen D."/>
            <person name="Hibbett D.S."/>
            <person name="Grigoriev I.V."/>
        </authorList>
    </citation>
    <scope>NUCLEOTIDE SEQUENCE [LARGE SCALE GENOMIC DNA]</scope>
    <source>
        <strain evidence="3">FD-172 SS1</strain>
    </source>
</reference>
<organism evidence="2 3">
    <name type="scientific">Botryobasidium botryosum (strain FD-172 SS1)</name>
    <dbReference type="NCBI Taxonomy" id="930990"/>
    <lineage>
        <taxon>Eukaryota</taxon>
        <taxon>Fungi</taxon>
        <taxon>Dikarya</taxon>
        <taxon>Basidiomycota</taxon>
        <taxon>Agaricomycotina</taxon>
        <taxon>Agaricomycetes</taxon>
        <taxon>Cantharellales</taxon>
        <taxon>Botryobasidiaceae</taxon>
        <taxon>Botryobasidium</taxon>
    </lineage>
</organism>
<accession>A0A067NAX8</accession>
<name>A0A067NAX8_BOTB1</name>
<dbReference type="HOGENOM" id="CLU_1517638_0_0_1"/>
<evidence type="ECO:0000313" key="2">
    <source>
        <dbReference type="EMBL" id="KDQ20911.1"/>
    </source>
</evidence>
<gene>
    <name evidence="2" type="ORF">BOTBODRAFT_40940</name>
</gene>
<dbReference type="InParanoid" id="A0A067NAX8"/>
<protein>
    <submittedName>
        <fullName evidence="2">Uncharacterized protein</fullName>
    </submittedName>
</protein>
<feature type="signal peptide" evidence="1">
    <location>
        <begin position="1"/>
        <end position="17"/>
    </location>
</feature>
<dbReference type="Proteomes" id="UP000027195">
    <property type="component" value="Unassembled WGS sequence"/>
</dbReference>